<reference evidence="2 3" key="1">
    <citation type="journal article" date="2020" name="IScience">
        <title>Genome Sequencing of the Endangered Kingdonia uniflora (Circaeasteraceae, Ranunculales) Reveals Potential Mechanisms of Evolutionary Specialization.</title>
        <authorList>
            <person name="Sun Y."/>
            <person name="Deng T."/>
            <person name="Zhang A."/>
            <person name="Moore M.J."/>
            <person name="Landis J.B."/>
            <person name="Lin N."/>
            <person name="Zhang H."/>
            <person name="Zhang X."/>
            <person name="Huang J."/>
            <person name="Zhang X."/>
            <person name="Sun H."/>
            <person name="Wang H."/>
        </authorList>
    </citation>
    <scope>NUCLEOTIDE SEQUENCE [LARGE SCALE GENOMIC DNA]</scope>
    <source>
        <strain evidence="2">TB1705</strain>
        <tissue evidence="2">Leaf</tissue>
    </source>
</reference>
<gene>
    <name evidence="2" type="ORF">GIB67_038046</name>
</gene>
<evidence type="ECO:0000313" key="3">
    <source>
        <dbReference type="Proteomes" id="UP000541444"/>
    </source>
</evidence>
<sequence>MPICEACELVIKCCKVVTCFSATPIRIICKVVNEAGGDKVIYRHISIKRYDPVLMTISDEAAMFLRRCEENGNPESLFRLGMMEYFSKVQINIGLGILKRAVKLGHDEVTYIVGLIYLCGDNRARSQGIQMLNDLSQSKILECRKKSRAIIHRMWINNDLGGEKLVSTNMLCDDCEGERAAKRSRWVKDDECVLGCDACGW</sequence>
<comment type="caution">
    <text evidence="2">The sequence shown here is derived from an EMBL/GenBank/DDBJ whole genome shotgun (WGS) entry which is preliminary data.</text>
</comment>
<evidence type="ECO:0000259" key="1">
    <source>
        <dbReference type="Pfam" id="PF23310"/>
    </source>
</evidence>
<dbReference type="OrthoDB" id="1926629at2759"/>
<dbReference type="Gene3D" id="1.25.40.10">
    <property type="entry name" value="Tetratricopeptide repeat domain"/>
    <property type="match status" value="1"/>
</dbReference>
<evidence type="ECO:0000313" key="2">
    <source>
        <dbReference type="EMBL" id="KAF6152423.1"/>
    </source>
</evidence>
<accession>A0A7J7MC04</accession>
<dbReference type="EMBL" id="JACGCM010001633">
    <property type="protein sequence ID" value="KAF6152423.1"/>
    <property type="molecule type" value="Genomic_DNA"/>
</dbReference>
<protein>
    <recommendedName>
        <fullName evidence="1">At2g35280-like TPR domain-containing protein</fullName>
    </recommendedName>
</protein>
<dbReference type="InterPro" id="IPR040338">
    <property type="entry name" value="At1g67623-like"/>
</dbReference>
<dbReference type="InterPro" id="IPR057136">
    <property type="entry name" value="At2g35280_TPR_dom"/>
</dbReference>
<proteinExistence type="predicted"/>
<dbReference type="Pfam" id="PF23310">
    <property type="entry name" value="TPR_27"/>
    <property type="match status" value="1"/>
</dbReference>
<name>A0A7J7MC04_9MAGN</name>
<dbReference type="PANTHER" id="PTHR33784:SF10">
    <property type="entry name" value="F-BOX PROTEIN"/>
    <property type="match status" value="1"/>
</dbReference>
<dbReference type="AlphaFoldDB" id="A0A7J7MC04"/>
<dbReference type="InterPro" id="IPR011990">
    <property type="entry name" value="TPR-like_helical_dom_sf"/>
</dbReference>
<organism evidence="2 3">
    <name type="scientific">Kingdonia uniflora</name>
    <dbReference type="NCBI Taxonomy" id="39325"/>
    <lineage>
        <taxon>Eukaryota</taxon>
        <taxon>Viridiplantae</taxon>
        <taxon>Streptophyta</taxon>
        <taxon>Embryophyta</taxon>
        <taxon>Tracheophyta</taxon>
        <taxon>Spermatophyta</taxon>
        <taxon>Magnoliopsida</taxon>
        <taxon>Ranunculales</taxon>
        <taxon>Circaeasteraceae</taxon>
        <taxon>Kingdonia</taxon>
    </lineage>
</organism>
<keyword evidence="3" id="KW-1185">Reference proteome</keyword>
<dbReference type="PANTHER" id="PTHR33784">
    <property type="entry name" value="OS05G0482100 PROTEIN"/>
    <property type="match status" value="1"/>
</dbReference>
<dbReference type="SUPFAM" id="SSF81901">
    <property type="entry name" value="HCP-like"/>
    <property type="match status" value="1"/>
</dbReference>
<dbReference type="Proteomes" id="UP000541444">
    <property type="component" value="Unassembled WGS sequence"/>
</dbReference>
<feature type="domain" description="At2g35280-like TPR" evidence="1">
    <location>
        <begin position="55"/>
        <end position="151"/>
    </location>
</feature>